<dbReference type="EMBL" id="CVRL01000045">
    <property type="protein sequence ID" value="CRL12791.1"/>
    <property type="molecule type" value="Genomic_DNA"/>
</dbReference>
<protein>
    <submittedName>
        <fullName evidence="7">8-oxoguanine deaminase</fullName>
        <ecNumber evidence="7">3.5.4.32</ecNumber>
    </submittedName>
</protein>
<dbReference type="InterPro" id="IPR010252">
    <property type="entry name" value="HutF"/>
</dbReference>
<dbReference type="GO" id="GO:0102127">
    <property type="term" value="F:8-oxoguanine deaminase activity"/>
    <property type="evidence" value="ECO:0007669"/>
    <property type="project" value="UniProtKB-EC"/>
</dbReference>
<evidence type="ECO:0000256" key="3">
    <source>
        <dbReference type="ARBA" id="ARBA00022801"/>
    </source>
</evidence>
<dbReference type="NCBIfam" id="NF006684">
    <property type="entry name" value="PRK09229.1-5"/>
    <property type="match status" value="1"/>
</dbReference>
<dbReference type="InterPro" id="IPR032466">
    <property type="entry name" value="Metal_Hydrolase"/>
</dbReference>
<feature type="domain" description="Amidohydrolase-related" evidence="5">
    <location>
        <begin position="46"/>
        <end position="426"/>
    </location>
</feature>
<dbReference type="AlphaFoldDB" id="A0A0H5D6S5"/>
<gene>
    <name evidence="7" type="ORF">NIT7321_03671</name>
</gene>
<accession>A0A0H5D6S5</accession>
<dbReference type="NCBIfam" id="NF006681">
    <property type="entry name" value="PRK09229.1-2"/>
    <property type="match status" value="1"/>
</dbReference>
<reference evidence="8" key="1">
    <citation type="submission" date="2015-05" db="EMBL/GenBank/DDBJ databases">
        <authorList>
            <person name="Rodrigo-Torres Lidia"/>
            <person name="Arahal R.David."/>
        </authorList>
    </citation>
    <scope>NUCLEOTIDE SEQUENCE [LARGE SCALE GENOMIC DNA]</scope>
    <source>
        <strain evidence="8">CECT 7321</strain>
    </source>
</reference>
<evidence type="ECO:0000256" key="4">
    <source>
        <dbReference type="ARBA" id="ARBA00022833"/>
    </source>
</evidence>
<dbReference type="SUPFAM" id="SSF51338">
    <property type="entry name" value="Composite domain of metallo-dependent hydrolases"/>
    <property type="match status" value="1"/>
</dbReference>
<dbReference type="GO" id="GO:0005829">
    <property type="term" value="C:cytosol"/>
    <property type="evidence" value="ECO:0007669"/>
    <property type="project" value="TreeGrafter"/>
</dbReference>
<dbReference type="Gene3D" id="3.20.20.140">
    <property type="entry name" value="Metal-dependent hydrolases"/>
    <property type="match status" value="1"/>
</dbReference>
<keyword evidence="4" id="KW-0862">Zinc</keyword>
<evidence type="ECO:0000313" key="8">
    <source>
        <dbReference type="Proteomes" id="UP000043764"/>
    </source>
</evidence>
<evidence type="ECO:0000259" key="6">
    <source>
        <dbReference type="Pfam" id="PF22429"/>
    </source>
</evidence>
<sequence>MQAIFARRARLEQGWVSDLRLTVAEGRIASLQSGAAAKDGDTCVDTLVPALANLHSHSFQRAMAGMTEARISGRDSFWSWRTLMYRFVDHLTPDQIEAIAGMVFLEMLEAGYASVGEFHYVHHQPGGQAYDAPEELSTRIFAAAAQTGIGLTHLPVLYSYGGAGEQPLAGGQMRFGNDVDRFGTLVEAARAAARTALPFDARVGIAPHSLRASSPDDLAEVLQLQADLPVHIHIAEQPKEVEEVEAWLGARPVEWLLDNAQVDAKWCLIHATHMTDAETCAMAETGAVAGLCPITEANLGDGPFNGPAYLAAGGRFGVGSDSNVRIALAEELRTLEYSQRLRDLARNVFIDGEGSVGTALYLGAACGGAQALGRDAGRIEVGALADLMSFDSSDPALCALREDQLLDGLCFAAGGQVVRDVWSAGRHVVADGRHAQRTQIISRYRSAVAALLSAL</sequence>
<dbReference type="GO" id="GO:0019239">
    <property type="term" value="F:deaminase activity"/>
    <property type="evidence" value="ECO:0007669"/>
    <property type="project" value="TreeGrafter"/>
</dbReference>
<dbReference type="STRING" id="481446.NIT7645_02994"/>
<keyword evidence="8" id="KW-1185">Reference proteome</keyword>
<dbReference type="Pfam" id="PF22429">
    <property type="entry name" value="HutF_N"/>
    <property type="match status" value="1"/>
</dbReference>
<evidence type="ECO:0000259" key="5">
    <source>
        <dbReference type="Pfam" id="PF01979"/>
    </source>
</evidence>
<dbReference type="EC" id="3.5.4.32" evidence="7"/>
<dbReference type="InterPro" id="IPR055156">
    <property type="entry name" value="HutF-like_N"/>
</dbReference>
<dbReference type="PANTHER" id="PTHR11271:SF48">
    <property type="entry name" value="AMIDOHYDROLASE-RELATED DOMAIN-CONTAINING PROTEIN"/>
    <property type="match status" value="1"/>
</dbReference>
<dbReference type="Pfam" id="PF01979">
    <property type="entry name" value="Amidohydro_1"/>
    <property type="match status" value="1"/>
</dbReference>
<keyword evidence="3 7" id="KW-0378">Hydrolase</keyword>
<name>A0A0H5D6S5_9RHOB</name>
<evidence type="ECO:0000256" key="2">
    <source>
        <dbReference type="ARBA" id="ARBA00022723"/>
    </source>
</evidence>
<dbReference type="RefSeq" id="WP_050674335.1">
    <property type="nucleotide sequence ID" value="NZ_CVRL01000045.1"/>
</dbReference>
<comment type="cofactor">
    <cofactor evidence="1">
        <name>Zn(2+)</name>
        <dbReference type="ChEBI" id="CHEBI:29105"/>
    </cofactor>
</comment>
<dbReference type="GO" id="GO:0046872">
    <property type="term" value="F:metal ion binding"/>
    <property type="evidence" value="ECO:0007669"/>
    <property type="project" value="UniProtKB-KW"/>
</dbReference>
<dbReference type="Proteomes" id="UP000043764">
    <property type="component" value="Unassembled WGS sequence"/>
</dbReference>
<dbReference type="PANTHER" id="PTHR11271">
    <property type="entry name" value="GUANINE DEAMINASE"/>
    <property type="match status" value="1"/>
</dbReference>
<dbReference type="InterPro" id="IPR051607">
    <property type="entry name" value="Metallo-dep_hydrolases"/>
</dbReference>
<dbReference type="NCBIfam" id="TIGR02022">
    <property type="entry name" value="hutF"/>
    <property type="match status" value="1"/>
</dbReference>
<organism evidence="7 8">
    <name type="scientific">Phaeobacter italicus</name>
    <dbReference type="NCBI Taxonomy" id="481446"/>
    <lineage>
        <taxon>Bacteria</taxon>
        <taxon>Pseudomonadati</taxon>
        <taxon>Pseudomonadota</taxon>
        <taxon>Alphaproteobacteria</taxon>
        <taxon>Rhodobacterales</taxon>
        <taxon>Roseobacteraceae</taxon>
        <taxon>Phaeobacter</taxon>
    </lineage>
</organism>
<dbReference type="SUPFAM" id="SSF51556">
    <property type="entry name" value="Metallo-dependent hydrolases"/>
    <property type="match status" value="1"/>
</dbReference>
<keyword evidence="2" id="KW-0479">Metal-binding</keyword>
<feature type="domain" description="Formimidoylglutamate deiminase N-terminal" evidence="6">
    <location>
        <begin position="1"/>
        <end position="41"/>
    </location>
</feature>
<evidence type="ECO:0000256" key="1">
    <source>
        <dbReference type="ARBA" id="ARBA00001947"/>
    </source>
</evidence>
<dbReference type="Gene3D" id="2.30.40.10">
    <property type="entry name" value="Urease, subunit C, domain 1"/>
    <property type="match status" value="1"/>
</dbReference>
<dbReference type="InterPro" id="IPR011059">
    <property type="entry name" value="Metal-dep_hydrolase_composite"/>
</dbReference>
<dbReference type="InterPro" id="IPR006680">
    <property type="entry name" value="Amidohydro-rel"/>
</dbReference>
<proteinExistence type="predicted"/>
<evidence type="ECO:0000313" key="7">
    <source>
        <dbReference type="EMBL" id="CRL12791.1"/>
    </source>
</evidence>